<evidence type="ECO:0000256" key="1">
    <source>
        <dbReference type="ARBA" id="ARBA00022741"/>
    </source>
</evidence>
<keyword evidence="1" id="KW-0547">Nucleotide-binding</keyword>
<dbReference type="GO" id="GO:0016787">
    <property type="term" value="F:hydrolase activity"/>
    <property type="evidence" value="ECO:0007669"/>
    <property type="project" value="UniProtKB-KW"/>
</dbReference>
<dbReference type="RefSeq" id="WP_234976392.1">
    <property type="nucleotide sequence ID" value="NZ_AP024898.1"/>
</dbReference>
<gene>
    <name evidence="5" type="primary">kipI_2</name>
    <name evidence="5" type="ORF">VQ7734_02667</name>
</gene>
<evidence type="ECO:0000313" key="6">
    <source>
        <dbReference type="Proteomes" id="UP000184600"/>
    </source>
</evidence>
<keyword evidence="5" id="KW-0808">Transferase</keyword>
<dbReference type="SMART" id="SM00796">
    <property type="entry name" value="AHS1"/>
    <property type="match status" value="1"/>
</dbReference>
<keyword evidence="2" id="KW-0378">Hydrolase</keyword>
<dbReference type="NCBIfam" id="TIGR00370">
    <property type="entry name" value="5-oxoprolinase subunit PxpB"/>
    <property type="match status" value="1"/>
</dbReference>
<dbReference type="AlphaFoldDB" id="A0A1M7YWD2"/>
<dbReference type="InterPro" id="IPR010016">
    <property type="entry name" value="PxpB"/>
</dbReference>
<dbReference type="PANTHER" id="PTHR34698:SF2">
    <property type="entry name" value="5-OXOPROLINASE SUBUNIT B"/>
    <property type="match status" value="1"/>
</dbReference>
<proteinExistence type="predicted"/>
<dbReference type="Gene3D" id="2.40.100.10">
    <property type="entry name" value="Cyclophilin-like"/>
    <property type="match status" value="1"/>
</dbReference>
<evidence type="ECO:0000256" key="3">
    <source>
        <dbReference type="ARBA" id="ARBA00022840"/>
    </source>
</evidence>
<evidence type="ECO:0000313" key="5">
    <source>
        <dbReference type="EMBL" id="SHO56898.1"/>
    </source>
</evidence>
<dbReference type="InterPro" id="IPR029000">
    <property type="entry name" value="Cyclophilin-like_dom_sf"/>
</dbReference>
<protein>
    <submittedName>
        <fullName evidence="5">Kinase A inhibitor</fullName>
    </submittedName>
</protein>
<name>A0A1M7YWD2_9VIBR</name>
<dbReference type="EMBL" id="FRFG01000031">
    <property type="protein sequence ID" value="SHO56898.1"/>
    <property type="molecule type" value="Genomic_DNA"/>
</dbReference>
<sequence>MRIEPLNEHSCIIYFADEVSEHTADQIAVATHLLRDNLSDVITDMVPSYTSIVIDFDMLLISREALFSRIKQVLSGISESAISTQAQAVIEIPVYYGGEVATDMAEVCQHTGLSAEDVVRLHCERIYRVYAVGFTPGFAYLGSTDEALLMPRKATPRLKVPSGSVGLADNQTAIYPAATPGGWQIIGRTPLKMLDWHSETPGRLNTGDRVRFSPVNRETFIAMGGRFDEF</sequence>
<keyword evidence="6" id="KW-1185">Reference proteome</keyword>
<reference evidence="6" key="1">
    <citation type="submission" date="2016-12" db="EMBL/GenBank/DDBJ databases">
        <authorList>
            <person name="Rodrigo-Torres L."/>
            <person name="Arahal R.D."/>
            <person name="Lucena T."/>
        </authorList>
    </citation>
    <scope>NUCLEOTIDE SEQUENCE [LARGE SCALE GENOMIC DNA]</scope>
</reference>
<dbReference type="Pfam" id="PF02682">
    <property type="entry name" value="CT_C_D"/>
    <property type="match status" value="1"/>
</dbReference>
<dbReference type="STRING" id="1117707.VQ7734_02667"/>
<dbReference type="GO" id="GO:0016301">
    <property type="term" value="F:kinase activity"/>
    <property type="evidence" value="ECO:0007669"/>
    <property type="project" value="UniProtKB-KW"/>
</dbReference>
<organism evidence="5 6">
    <name type="scientific">Vibrio quintilis</name>
    <dbReference type="NCBI Taxonomy" id="1117707"/>
    <lineage>
        <taxon>Bacteria</taxon>
        <taxon>Pseudomonadati</taxon>
        <taxon>Pseudomonadota</taxon>
        <taxon>Gammaproteobacteria</taxon>
        <taxon>Vibrionales</taxon>
        <taxon>Vibrionaceae</taxon>
        <taxon>Vibrio</taxon>
    </lineage>
</organism>
<dbReference type="PANTHER" id="PTHR34698">
    <property type="entry name" value="5-OXOPROLINASE SUBUNIT B"/>
    <property type="match status" value="1"/>
</dbReference>
<feature type="domain" description="Carboxyltransferase" evidence="4">
    <location>
        <begin position="1"/>
        <end position="204"/>
    </location>
</feature>
<dbReference type="Gene3D" id="3.30.1360.40">
    <property type="match status" value="1"/>
</dbReference>
<evidence type="ECO:0000256" key="2">
    <source>
        <dbReference type="ARBA" id="ARBA00022801"/>
    </source>
</evidence>
<dbReference type="InterPro" id="IPR003833">
    <property type="entry name" value="CT_C_D"/>
</dbReference>
<dbReference type="SUPFAM" id="SSF160467">
    <property type="entry name" value="PH0987 N-terminal domain-like"/>
    <property type="match status" value="1"/>
</dbReference>
<keyword evidence="3" id="KW-0067">ATP-binding</keyword>
<dbReference type="SUPFAM" id="SSF50891">
    <property type="entry name" value="Cyclophilin-like"/>
    <property type="match status" value="1"/>
</dbReference>
<dbReference type="GO" id="GO:0005524">
    <property type="term" value="F:ATP binding"/>
    <property type="evidence" value="ECO:0007669"/>
    <property type="project" value="UniProtKB-KW"/>
</dbReference>
<evidence type="ECO:0000259" key="4">
    <source>
        <dbReference type="SMART" id="SM00796"/>
    </source>
</evidence>
<accession>A0A1M7YWD2</accession>
<keyword evidence="5" id="KW-0418">Kinase</keyword>
<dbReference type="Proteomes" id="UP000184600">
    <property type="component" value="Unassembled WGS sequence"/>
</dbReference>